<evidence type="ECO:0000313" key="2">
    <source>
        <dbReference type="Proteomes" id="UP000244803"/>
    </source>
</evidence>
<dbReference type="EMBL" id="CP056067">
    <property type="protein sequence ID" value="UKJ89679.1"/>
    <property type="molecule type" value="Genomic_DNA"/>
</dbReference>
<sequence>MKGLQRVSDLINDTVKSDWCKIKCVTSREWEDEFDDYLNKLIEDKASSKSPKVGPKSKSAKSVNIDGLDESVQFKLCYNMFNLMEGIWLEGRKHMNSIEQLKLVKPLDLDELVDYAFRLRSTTYSPPENMNVDDPTRHYDLFPQYHFLGVPNTSQMHMSRLFSLSKMENQCSPPTVTFEIVSETMKQMKLSCRTPNSVIHFQTSRESNIPCPRTGIYLTHSTDPAVYDANKSYKFKIDCNPFTVHAWATCEGLKQSPVVNIKYESNLKPEEEEKRDEFGLMLSRKK</sequence>
<dbReference type="OrthoDB" id="345964at2759"/>
<accession>A0A976M6Z6</accession>
<reference evidence="1" key="1">
    <citation type="submission" date="2022-07" db="EMBL/GenBank/DDBJ databases">
        <title>Evaluation of T. orientalis genome assembly methods using nanopore sequencing and analysis of variation between genomes.</title>
        <authorList>
            <person name="Yam J."/>
            <person name="Micallef M.L."/>
            <person name="Liu M."/>
            <person name="Djordjevic S.P."/>
            <person name="Bogema D.R."/>
            <person name="Jenkins C."/>
        </authorList>
    </citation>
    <scope>NUCLEOTIDE SEQUENCE</scope>
    <source>
        <strain evidence="1">Fish Creek</strain>
    </source>
</reference>
<protein>
    <submittedName>
        <fullName evidence="1">Uncharacterized protein</fullName>
    </submittedName>
</protein>
<proteinExistence type="predicted"/>
<dbReference type="AlphaFoldDB" id="A0A976M6Z6"/>
<name>A0A976M6Z6_THEOR</name>
<dbReference type="Proteomes" id="UP000244803">
    <property type="component" value="Chromosome 4"/>
</dbReference>
<evidence type="ECO:0000313" key="1">
    <source>
        <dbReference type="EMBL" id="UKJ89679.1"/>
    </source>
</evidence>
<gene>
    <name evidence="1" type="ORF">MACJ_002932</name>
</gene>
<organism evidence="1 2">
    <name type="scientific">Theileria orientalis</name>
    <dbReference type="NCBI Taxonomy" id="68886"/>
    <lineage>
        <taxon>Eukaryota</taxon>
        <taxon>Sar</taxon>
        <taxon>Alveolata</taxon>
        <taxon>Apicomplexa</taxon>
        <taxon>Aconoidasida</taxon>
        <taxon>Piroplasmida</taxon>
        <taxon>Theileriidae</taxon>
        <taxon>Theileria</taxon>
    </lineage>
</organism>